<reference evidence="5" key="1">
    <citation type="journal article" date="2008" name="Nat. Genet.">
        <title>The Pristionchus pacificus genome provides a unique perspective on nematode lifestyle and parasitism.</title>
        <authorList>
            <person name="Dieterich C."/>
            <person name="Clifton S.W."/>
            <person name="Schuster L.N."/>
            <person name="Chinwalla A."/>
            <person name="Delehaunty K."/>
            <person name="Dinkelacker I."/>
            <person name="Fulton L."/>
            <person name="Fulton R."/>
            <person name="Godfrey J."/>
            <person name="Minx P."/>
            <person name="Mitreva M."/>
            <person name="Roeseler W."/>
            <person name="Tian H."/>
            <person name="Witte H."/>
            <person name="Yang S.P."/>
            <person name="Wilson R.K."/>
            <person name="Sommer R.J."/>
        </authorList>
    </citation>
    <scope>NUCLEOTIDE SEQUENCE [LARGE SCALE GENOMIC DNA]</scope>
    <source>
        <strain evidence="5">PS312</strain>
    </source>
</reference>
<dbReference type="Pfam" id="PF01826">
    <property type="entry name" value="TIL"/>
    <property type="match status" value="2"/>
</dbReference>
<gene>
    <name evidence="4" type="primary">WBGene00118503</name>
</gene>
<evidence type="ECO:0000313" key="4">
    <source>
        <dbReference type="EnsemblMetazoa" id="PPA28949.1"/>
    </source>
</evidence>
<sequence>MVRLFILLSLVAVAAAAEFKQGNDCTELKCDDRPGTVCQMVAFDCTNAPCPPSAYCVPKGSIPTPATQRNSVVECSALVKFFKLSIYSADDAECKHRPTCVKYPKCGVNEEYRECNGEGEQSVETCKNEYPYSPGCGTGGCVCKVGFIRHEGKCIKRDQCPDPECPVNEMWSKCPGNCQQPTCRSILSKEKEKCEKGCGWAQCVCKPGYVKNDDNACVRKETCPKTFDCASPYEVKKQCSSMCEPTCWNREPVCVKKCGPPKCQCKEGYVREGEFCLSEQQCPHVDPVPQPDAQFTILN</sequence>
<evidence type="ECO:0000256" key="2">
    <source>
        <dbReference type="ARBA" id="ARBA00022900"/>
    </source>
</evidence>
<dbReference type="CDD" id="cd19941">
    <property type="entry name" value="TIL"/>
    <property type="match status" value="2"/>
</dbReference>
<reference evidence="4" key="2">
    <citation type="submission" date="2022-06" db="UniProtKB">
        <authorList>
            <consortium name="EnsemblMetazoa"/>
        </authorList>
    </citation>
    <scope>IDENTIFICATION</scope>
    <source>
        <strain evidence="4">PS312</strain>
    </source>
</reference>
<dbReference type="EnsemblMetazoa" id="PPA28949.1">
    <property type="protein sequence ID" value="PPA28949.1"/>
    <property type="gene ID" value="WBGene00118503"/>
</dbReference>
<proteinExistence type="predicted"/>
<dbReference type="AlphaFoldDB" id="A0A2A6CAN5"/>
<dbReference type="Proteomes" id="UP000005239">
    <property type="component" value="Unassembled WGS sequence"/>
</dbReference>
<evidence type="ECO:0000256" key="3">
    <source>
        <dbReference type="ARBA" id="ARBA00023157"/>
    </source>
</evidence>
<name>A0A2A6CAN5_PRIPA</name>
<dbReference type="InterPro" id="IPR036084">
    <property type="entry name" value="Ser_inhib-like_sf"/>
</dbReference>
<dbReference type="InterPro" id="IPR051368">
    <property type="entry name" value="SerProtInhib-TIL_Domain"/>
</dbReference>
<keyword evidence="2" id="KW-0722">Serine protease inhibitor</keyword>
<dbReference type="GO" id="GO:0004867">
    <property type="term" value="F:serine-type endopeptidase inhibitor activity"/>
    <property type="evidence" value="ECO:0007669"/>
    <property type="project" value="UniProtKB-KW"/>
</dbReference>
<protein>
    <submittedName>
        <fullName evidence="4">Uncharacterized protein</fullName>
    </submittedName>
</protein>
<accession>A0A8R1YKT0</accession>
<keyword evidence="5" id="KW-1185">Reference proteome</keyword>
<keyword evidence="1" id="KW-0646">Protease inhibitor</keyword>
<dbReference type="Gene3D" id="2.10.25.10">
    <property type="entry name" value="Laminin"/>
    <property type="match status" value="3"/>
</dbReference>
<dbReference type="PANTHER" id="PTHR23259:SF70">
    <property type="entry name" value="ACCESSORY GLAND PROTEIN ACP62F-RELATED"/>
    <property type="match status" value="1"/>
</dbReference>
<organism evidence="4 5">
    <name type="scientific">Pristionchus pacificus</name>
    <name type="common">Parasitic nematode worm</name>
    <dbReference type="NCBI Taxonomy" id="54126"/>
    <lineage>
        <taxon>Eukaryota</taxon>
        <taxon>Metazoa</taxon>
        <taxon>Ecdysozoa</taxon>
        <taxon>Nematoda</taxon>
        <taxon>Chromadorea</taxon>
        <taxon>Rhabditida</taxon>
        <taxon>Rhabditina</taxon>
        <taxon>Diplogasteromorpha</taxon>
        <taxon>Diplogasteroidea</taxon>
        <taxon>Neodiplogasteridae</taxon>
        <taxon>Pristionchus</taxon>
    </lineage>
</organism>
<keyword evidence="3" id="KW-1015">Disulfide bond</keyword>
<accession>A0A2A6CAN5</accession>
<evidence type="ECO:0000256" key="1">
    <source>
        <dbReference type="ARBA" id="ARBA00022690"/>
    </source>
</evidence>
<dbReference type="PANTHER" id="PTHR23259">
    <property type="entry name" value="RIDDLE"/>
    <property type="match status" value="1"/>
</dbReference>
<dbReference type="InterPro" id="IPR002919">
    <property type="entry name" value="TIL_dom"/>
</dbReference>
<dbReference type="OrthoDB" id="5912264at2759"/>
<evidence type="ECO:0000313" key="5">
    <source>
        <dbReference type="Proteomes" id="UP000005239"/>
    </source>
</evidence>
<dbReference type="SUPFAM" id="SSF57567">
    <property type="entry name" value="Serine protease inhibitors"/>
    <property type="match status" value="3"/>
</dbReference>